<evidence type="ECO:0000313" key="1">
    <source>
        <dbReference type="EMBL" id="CAD2206189.1"/>
    </source>
</evidence>
<proteinExistence type="predicted"/>
<dbReference type="Proteomes" id="UP000580250">
    <property type="component" value="Unassembled WGS sequence"/>
</dbReference>
<dbReference type="EMBL" id="CAJEWN010003016">
    <property type="protein sequence ID" value="CAD2206189.1"/>
    <property type="molecule type" value="Genomic_DNA"/>
</dbReference>
<dbReference type="OrthoDB" id="5906806at2759"/>
<comment type="caution">
    <text evidence="1">The sequence shown here is derived from an EMBL/GenBank/DDBJ whole genome shotgun (WGS) entry which is preliminary data.</text>
</comment>
<dbReference type="AlphaFoldDB" id="A0A6V7Y3G1"/>
<evidence type="ECO:0000313" key="2">
    <source>
        <dbReference type="Proteomes" id="UP000580250"/>
    </source>
</evidence>
<name>A0A6V7Y3G1_MELEN</name>
<accession>A0A6V7Y3G1</accession>
<sequence length="197" mass="23733">MKIVRCWLEKLFLCNFQYSYFEDYFFNPEMIKILFDNEKNIQAHFRTDFGLLTYYNHNIKNLLKFNLEHLIVNYNLQIIYKPLDKNEKYNKRILKLLFNAGKNIRKITISLEKQTIFDLIIKHIEIKDCSNIISDITIINEIKLSQYHARSIEEKPILIITNTNNPKMVFKIYCNDKVEYASIFKIKKDNSTQNFLI</sequence>
<reference evidence="1 2" key="1">
    <citation type="submission" date="2020-08" db="EMBL/GenBank/DDBJ databases">
        <authorList>
            <person name="Koutsovoulos G."/>
            <person name="Danchin GJ E."/>
        </authorList>
    </citation>
    <scope>NUCLEOTIDE SEQUENCE [LARGE SCALE GENOMIC DNA]</scope>
</reference>
<protein>
    <submittedName>
        <fullName evidence="1">Uncharacterized protein</fullName>
    </submittedName>
</protein>
<organism evidence="1 2">
    <name type="scientific">Meloidogyne enterolobii</name>
    <name type="common">Root-knot nematode worm</name>
    <name type="synonym">Meloidogyne mayaguensis</name>
    <dbReference type="NCBI Taxonomy" id="390850"/>
    <lineage>
        <taxon>Eukaryota</taxon>
        <taxon>Metazoa</taxon>
        <taxon>Ecdysozoa</taxon>
        <taxon>Nematoda</taxon>
        <taxon>Chromadorea</taxon>
        <taxon>Rhabditida</taxon>
        <taxon>Tylenchina</taxon>
        <taxon>Tylenchomorpha</taxon>
        <taxon>Tylenchoidea</taxon>
        <taxon>Meloidogynidae</taxon>
        <taxon>Meloidogyninae</taxon>
        <taxon>Meloidogyne</taxon>
    </lineage>
</organism>
<gene>
    <name evidence="1" type="ORF">MENT_LOCUS60050</name>
</gene>